<sequence>MYEGYYFQATKSGGTVALVGIGPAEVKIPIVNAATREVDIRGVWRCANCYPTVLAMIASGSVDVSKMVTHRYALQDTLLAYERARTGADGAIKILINCD</sequence>
<keyword evidence="4" id="KW-0862">Zinc</keyword>
<evidence type="ECO:0000256" key="3">
    <source>
        <dbReference type="ARBA" id="ARBA00022723"/>
    </source>
</evidence>
<comment type="similarity">
    <text evidence="2">Belongs to the zinc-containing alcohol dehydrogenase family.</text>
</comment>
<accession>A0A8J2NXS4</accession>
<dbReference type="AlphaFoldDB" id="A0A8J2NXS4"/>
<dbReference type="GO" id="GO:0006062">
    <property type="term" value="P:sorbitol catabolic process"/>
    <property type="evidence" value="ECO:0007669"/>
    <property type="project" value="TreeGrafter"/>
</dbReference>
<dbReference type="PANTHER" id="PTHR43161">
    <property type="entry name" value="SORBITOL DEHYDROGENASE"/>
    <property type="match status" value="1"/>
</dbReference>
<keyword evidence="7" id="KW-1185">Reference proteome</keyword>
<evidence type="ECO:0000256" key="2">
    <source>
        <dbReference type="ARBA" id="ARBA00008072"/>
    </source>
</evidence>
<evidence type="ECO:0000256" key="1">
    <source>
        <dbReference type="ARBA" id="ARBA00001947"/>
    </source>
</evidence>
<dbReference type="GO" id="GO:0046872">
    <property type="term" value="F:metal ion binding"/>
    <property type="evidence" value="ECO:0007669"/>
    <property type="project" value="UniProtKB-KW"/>
</dbReference>
<evidence type="ECO:0000256" key="5">
    <source>
        <dbReference type="ARBA" id="ARBA00023002"/>
    </source>
</evidence>
<reference evidence="6" key="1">
    <citation type="submission" date="2021-06" db="EMBL/GenBank/DDBJ databases">
        <authorList>
            <person name="Hodson N. C."/>
            <person name="Mongue J. A."/>
            <person name="Jaron S. K."/>
        </authorList>
    </citation>
    <scope>NUCLEOTIDE SEQUENCE</scope>
</reference>
<evidence type="ECO:0000313" key="6">
    <source>
        <dbReference type="EMBL" id="CAG7724174.1"/>
    </source>
</evidence>
<gene>
    <name evidence="6" type="ORF">AFUS01_LOCUS13211</name>
</gene>
<keyword evidence="5" id="KW-0560">Oxidoreductase</keyword>
<evidence type="ECO:0008006" key="8">
    <source>
        <dbReference type="Google" id="ProtNLM"/>
    </source>
</evidence>
<dbReference type="Proteomes" id="UP000708208">
    <property type="component" value="Unassembled WGS sequence"/>
</dbReference>
<protein>
    <recommendedName>
        <fullName evidence="8">Sorbitol dehydrogenase</fullName>
    </recommendedName>
</protein>
<dbReference type="PANTHER" id="PTHR43161:SF9">
    <property type="entry name" value="SORBITOL DEHYDROGENASE"/>
    <property type="match status" value="1"/>
</dbReference>
<evidence type="ECO:0000313" key="7">
    <source>
        <dbReference type="Proteomes" id="UP000708208"/>
    </source>
</evidence>
<dbReference type="GO" id="GO:0003939">
    <property type="term" value="F:L-iditol 2-dehydrogenase (NAD+) activity"/>
    <property type="evidence" value="ECO:0007669"/>
    <property type="project" value="TreeGrafter"/>
</dbReference>
<proteinExistence type="inferred from homology"/>
<evidence type="ECO:0000256" key="4">
    <source>
        <dbReference type="ARBA" id="ARBA00022833"/>
    </source>
</evidence>
<keyword evidence="3" id="KW-0479">Metal-binding</keyword>
<name>A0A8J2NXS4_9HEXA</name>
<comment type="caution">
    <text evidence="6">The sequence shown here is derived from an EMBL/GenBank/DDBJ whole genome shotgun (WGS) entry which is preliminary data.</text>
</comment>
<dbReference type="EMBL" id="CAJVCH010106428">
    <property type="protein sequence ID" value="CAG7724174.1"/>
    <property type="molecule type" value="Genomic_DNA"/>
</dbReference>
<comment type="cofactor">
    <cofactor evidence="1">
        <name>Zn(2+)</name>
        <dbReference type="ChEBI" id="CHEBI:29105"/>
    </cofactor>
</comment>
<organism evidence="6 7">
    <name type="scientific">Allacma fusca</name>
    <dbReference type="NCBI Taxonomy" id="39272"/>
    <lineage>
        <taxon>Eukaryota</taxon>
        <taxon>Metazoa</taxon>
        <taxon>Ecdysozoa</taxon>
        <taxon>Arthropoda</taxon>
        <taxon>Hexapoda</taxon>
        <taxon>Collembola</taxon>
        <taxon>Symphypleona</taxon>
        <taxon>Sminthuridae</taxon>
        <taxon>Allacma</taxon>
    </lineage>
</organism>
<dbReference type="OrthoDB" id="1879366at2759"/>